<protein>
    <recommendedName>
        <fullName evidence="7">sphingosine kinase</fullName>
        <ecNumber evidence="7">2.7.1.91</ecNumber>
    </recommendedName>
</protein>
<feature type="domain" description="DAGKc" evidence="8">
    <location>
        <begin position="101"/>
        <end position="243"/>
    </location>
</feature>
<reference evidence="10" key="1">
    <citation type="journal article" date="2017" name="Nat. Commun.">
        <title>The asparagus genome sheds light on the origin and evolution of a young Y chromosome.</title>
        <authorList>
            <person name="Harkess A."/>
            <person name="Zhou J."/>
            <person name="Xu C."/>
            <person name="Bowers J.E."/>
            <person name="Van der Hulst R."/>
            <person name="Ayyampalayam S."/>
            <person name="Mercati F."/>
            <person name="Riccardi P."/>
            <person name="McKain M.R."/>
            <person name="Kakrana A."/>
            <person name="Tang H."/>
            <person name="Ray J."/>
            <person name="Groenendijk J."/>
            <person name="Arikit S."/>
            <person name="Mathioni S.M."/>
            <person name="Nakano M."/>
            <person name="Shan H."/>
            <person name="Telgmann-Rauber A."/>
            <person name="Kanno A."/>
            <person name="Yue Z."/>
            <person name="Chen H."/>
            <person name="Li W."/>
            <person name="Chen Y."/>
            <person name="Xu X."/>
            <person name="Zhang Y."/>
            <person name="Luo S."/>
            <person name="Chen H."/>
            <person name="Gao J."/>
            <person name="Mao Z."/>
            <person name="Pires J.C."/>
            <person name="Luo M."/>
            <person name="Kudrna D."/>
            <person name="Wing R.A."/>
            <person name="Meyers B.C."/>
            <person name="Yi K."/>
            <person name="Kong H."/>
            <person name="Lavrijsen P."/>
            <person name="Sunseri F."/>
            <person name="Falavigna A."/>
            <person name="Ye Y."/>
            <person name="Leebens-Mack J.H."/>
            <person name="Chen G."/>
        </authorList>
    </citation>
    <scope>NUCLEOTIDE SEQUENCE [LARGE SCALE GENOMIC DNA]</scope>
    <source>
        <strain evidence="10">cv. DH0086</strain>
    </source>
</reference>
<dbReference type="InterPro" id="IPR017438">
    <property type="entry name" value="ATP-NAD_kinase_N"/>
</dbReference>
<evidence type="ECO:0000256" key="5">
    <source>
        <dbReference type="ARBA" id="ARBA00022840"/>
    </source>
</evidence>
<dbReference type="PANTHER" id="PTHR12358">
    <property type="entry name" value="SPHINGOSINE KINASE"/>
    <property type="match status" value="1"/>
</dbReference>
<dbReference type="AlphaFoldDB" id="A0A5P1FJE9"/>
<comment type="subcellular location">
    <subcellularLocation>
        <location evidence="1">Vacuole membrane</location>
        <topology evidence="1">Peripheral membrane protein</topology>
    </subcellularLocation>
</comment>
<dbReference type="GO" id="GO:0005774">
    <property type="term" value="C:vacuolar membrane"/>
    <property type="evidence" value="ECO:0007669"/>
    <property type="project" value="UniProtKB-SubCell"/>
</dbReference>
<evidence type="ECO:0000313" key="9">
    <source>
        <dbReference type="EMBL" id="ONK77059.1"/>
    </source>
</evidence>
<dbReference type="Proteomes" id="UP000243459">
    <property type="component" value="Chromosome 2"/>
</dbReference>
<proteinExistence type="predicted"/>
<dbReference type="PANTHER" id="PTHR12358:SF31">
    <property type="entry name" value="ACYLGLYCEROL KINASE, MITOCHONDRIAL"/>
    <property type="match status" value="1"/>
</dbReference>
<name>A0A5P1FJE9_ASPOF</name>
<evidence type="ECO:0000256" key="6">
    <source>
        <dbReference type="ARBA" id="ARBA00023136"/>
    </source>
</evidence>
<gene>
    <name evidence="9" type="ORF">A4U43_C02F2670</name>
</gene>
<dbReference type="EMBL" id="CM007382">
    <property type="protein sequence ID" value="ONK77059.1"/>
    <property type="molecule type" value="Genomic_DNA"/>
</dbReference>
<dbReference type="Gramene" id="ONK77059">
    <property type="protein sequence ID" value="ONK77059"/>
    <property type="gene ID" value="A4U43_C02F2670"/>
</dbReference>
<organism evidence="9 10">
    <name type="scientific">Asparagus officinalis</name>
    <name type="common">Garden asparagus</name>
    <dbReference type="NCBI Taxonomy" id="4686"/>
    <lineage>
        <taxon>Eukaryota</taxon>
        <taxon>Viridiplantae</taxon>
        <taxon>Streptophyta</taxon>
        <taxon>Embryophyta</taxon>
        <taxon>Tracheophyta</taxon>
        <taxon>Spermatophyta</taxon>
        <taxon>Magnoliopsida</taxon>
        <taxon>Liliopsida</taxon>
        <taxon>Asparagales</taxon>
        <taxon>Asparagaceae</taxon>
        <taxon>Asparagoideae</taxon>
        <taxon>Asparagus</taxon>
    </lineage>
</organism>
<dbReference type="EC" id="2.7.1.91" evidence="7"/>
<dbReference type="GO" id="GO:0071215">
    <property type="term" value="P:cellular response to abscisic acid stimulus"/>
    <property type="evidence" value="ECO:0007669"/>
    <property type="project" value="UniProtKB-ARBA"/>
</dbReference>
<keyword evidence="5" id="KW-0067">ATP-binding</keyword>
<keyword evidence="2" id="KW-0808">Transferase</keyword>
<dbReference type="InterPro" id="IPR016064">
    <property type="entry name" value="NAD/diacylglycerol_kinase_sf"/>
</dbReference>
<keyword evidence="10" id="KW-1185">Reference proteome</keyword>
<evidence type="ECO:0000256" key="2">
    <source>
        <dbReference type="ARBA" id="ARBA00022679"/>
    </source>
</evidence>
<dbReference type="GO" id="GO:0046512">
    <property type="term" value="P:sphingosine biosynthetic process"/>
    <property type="evidence" value="ECO:0007669"/>
    <property type="project" value="TreeGrafter"/>
</dbReference>
<evidence type="ECO:0000256" key="1">
    <source>
        <dbReference type="ARBA" id="ARBA00004148"/>
    </source>
</evidence>
<keyword evidence="4" id="KW-0418">Kinase</keyword>
<evidence type="ECO:0000313" key="10">
    <source>
        <dbReference type="Proteomes" id="UP000243459"/>
    </source>
</evidence>
<dbReference type="SMART" id="SM00046">
    <property type="entry name" value="DAGKc"/>
    <property type="match status" value="1"/>
</dbReference>
<dbReference type="InterPro" id="IPR045540">
    <property type="entry name" value="YegS/DAGK_C"/>
</dbReference>
<dbReference type="Pfam" id="PF00781">
    <property type="entry name" value="DAGK_cat"/>
    <property type="match status" value="1"/>
</dbReference>
<evidence type="ECO:0000256" key="4">
    <source>
        <dbReference type="ARBA" id="ARBA00022777"/>
    </source>
</evidence>
<keyword evidence="6" id="KW-0472">Membrane</keyword>
<dbReference type="OMA" id="VKYQVIM"/>
<evidence type="ECO:0000259" key="8">
    <source>
        <dbReference type="PROSITE" id="PS50146"/>
    </source>
</evidence>
<dbReference type="InterPro" id="IPR050187">
    <property type="entry name" value="Lipid_Phosphate_FormReg"/>
</dbReference>
<dbReference type="Pfam" id="PF19279">
    <property type="entry name" value="YegS_C"/>
    <property type="match status" value="1"/>
</dbReference>
<dbReference type="InterPro" id="IPR001206">
    <property type="entry name" value="Diacylglycerol_kinase_cat_dom"/>
</dbReference>
<accession>A0A5P1FJE9</accession>
<dbReference type="PROSITE" id="PS50146">
    <property type="entry name" value="DAGK"/>
    <property type="match status" value="1"/>
</dbReference>
<dbReference type="GO" id="GO:0005524">
    <property type="term" value="F:ATP binding"/>
    <property type="evidence" value="ECO:0007669"/>
    <property type="project" value="UniProtKB-KW"/>
</dbReference>
<keyword evidence="3" id="KW-0547">Nucleotide-binding</keyword>
<evidence type="ECO:0000256" key="7">
    <source>
        <dbReference type="ARBA" id="ARBA00044037"/>
    </source>
</evidence>
<dbReference type="Gene3D" id="3.40.50.10330">
    <property type="entry name" value="Probable inorganic polyphosphate/atp-NAD kinase, domain 1"/>
    <property type="match status" value="1"/>
</dbReference>
<dbReference type="SUPFAM" id="SSF111331">
    <property type="entry name" value="NAD kinase/diacylglycerol kinase-like"/>
    <property type="match status" value="1"/>
</dbReference>
<dbReference type="GO" id="GO:0008481">
    <property type="term" value="F:sphingosine kinase activity"/>
    <property type="evidence" value="ECO:0007669"/>
    <property type="project" value="UniProtKB-EC"/>
</dbReference>
<dbReference type="FunFam" id="3.40.50.10330:FF:000005">
    <property type="entry name" value="Sphingosine kinase 2"/>
    <property type="match status" value="1"/>
</dbReference>
<evidence type="ECO:0000256" key="3">
    <source>
        <dbReference type="ARBA" id="ARBA00022741"/>
    </source>
</evidence>
<sequence>MAGKSETKNGALTGRIRINGSDCEASLSPGGVLTWQGEGERSLAMEQEALGFGIEEGRRIRVRGFSGDRKRRRKDFVLEMESDEMVGLWSERLKDCFDSFGRPKRLFVVLNPFGGKKNAREIFQNEIKPLLTAADIIYTLQETRYQLHAQEIAYKLDILKYDGIVCVSGDGVLVEVVNGLLQREDWDSAIKVPLGIIPAGTGNGMAKSLLDAAGEAYSISNAVFSVLRGHKRALDVSTVMQGVTKFFSVLMLTWGFVADVDIGSEKYRWMGSTARFQFYFVPAPGYEEFGEPLQRNFDSKAFTSVQEQGQGNGVLIHHGGYQGPSVCFDSREWRSLDGPFISVWLNNVPWSDKGTMPAPQAKFSDGYLDMVITRDCPKSALLALMLQLADGSHLKSPYVIYLKVKAFQLEPGQRVGNASKGGIVDSDGEVLARGDGTYECHKRYGDLMMYGSPIEMFVDQGLATIFSPR</sequence>
<dbReference type="Gene3D" id="2.60.200.40">
    <property type="match status" value="1"/>
</dbReference>